<keyword evidence="1" id="KW-1133">Transmembrane helix</keyword>
<evidence type="ECO:0000256" key="1">
    <source>
        <dbReference type="SAM" id="Phobius"/>
    </source>
</evidence>
<organism evidence="2 3">
    <name type="scientific">Galliscardovia ingluviei</name>
    <dbReference type="NCBI Taxonomy" id="1769422"/>
    <lineage>
        <taxon>Bacteria</taxon>
        <taxon>Bacillati</taxon>
        <taxon>Actinomycetota</taxon>
        <taxon>Actinomycetes</taxon>
        <taxon>Bifidobacteriales</taxon>
        <taxon>Bifidobacteriaceae</taxon>
        <taxon>Galliscardovia</taxon>
    </lineage>
</organism>
<protein>
    <submittedName>
        <fullName evidence="2">Uncharacterized protein</fullName>
    </submittedName>
</protein>
<sequence>MVESVRFEAGGERYLNRLMSVLFLLIMPGSVLFLLSNWWFPATSHTIWVLLALIVFPCILLLAEQALYGNVVFAEDGMYCRQRFAKRKRVPYEQVRVLSVHGNSDGTASFSVEDENHTVIFQQNLELDDSQTLSMWRLVREHVPASRIIPFSDWMLVERLDIMSRSR</sequence>
<dbReference type="Proteomes" id="UP000619536">
    <property type="component" value="Unassembled WGS sequence"/>
</dbReference>
<name>A0A8J3EZI8_9BIFI</name>
<keyword evidence="1" id="KW-0812">Transmembrane</keyword>
<reference evidence="2" key="1">
    <citation type="journal article" date="2014" name="Int. J. Syst. Evol. Microbiol.">
        <title>Complete genome sequence of Corynebacterium casei LMG S-19264T (=DSM 44701T), isolated from a smear-ripened cheese.</title>
        <authorList>
            <consortium name="US DOE Joint Genome Institute (JGI-PGF)"/>
            <person name="Walter F."/>
            <person name="Albersmeier A."/>
            <person name="Kalinowski J."/>
            <person name="Ruckert C."/>
        </authorList>
    </citation>
    <scope>NUCLEOTIDE SEQUENCE</scope>
    <source>
        <strain evidence="2">CCM 8606</strain>
    </source>
</reference>
<dbReference type="EMBL" id="BMDH01000006">
    <property type="protein sequence ID" value="GGI15322.1"/>
    <property type="molecule type" value="Genomic_DNA"/>
</dbReference>
<reference evidence="2" key="2">
    <citation type="submission" date="2020-09" db="EMBL/GenBank/DDBJ databases">
        <authorList>
            <person name="Sun Q."/>
            <person name="Sedlacek I."/>
        </authorList>
    </citation>
    <scope>NUCLEOTIDE SEQUENCE</scope>
    <source>
        <strain evidence="2">CCM 8606</strain>
    </source>
</reference>
<proteinExistence type="predicted"/>
<gene>
    <name evidence="2" type="ORF">GCM10007377_15320</name>
</gene>
<feature type="transmembrane region" description="Helical" evidence="1">
    <location>
        <begin position="46"/>
        <end position="63"/>
    </location>
</feature>
<keyword evidence="1" id="KW-0472">Membrane</keyword>
<keyword evidence="3" id="KW-1185">Reference proteome</keyword>
<evidence type="ECO:0000313" key="2">
    <source>
        <dbReference type="EMBL" id="GGI15322.1"/>
    </source>
</evidence>
<comment type="caution">
    <text evidence="2">The sequence shown here is derived from an EMBL/GenBank/DDBJ whole genome shotgun (WGS) entry which is preliminary data.</text>
</comment>
<accession>A0A8J3EZI8</accession>
<feature type="transmembrane region" description="Helical" evidence="1">
    <location>
        <begin position="21"/>
        <end position="40"/>
    </location>
</feature>
<evidence type="ECO:0000313" key="3">
    <source>
        <dbReference type="Proteomes" id="UP000619536"/>
    </source>
</evidence>
<dbReference type="AlphaFoldDB" id="A0A8J3EZI8"/>